<comment type="caution">
    <text evidence="2">The sequence shown here is derived from an EMBL/GenBank/DDBJ whole genome shotgun (WGS) entry which is preliminary data.</text>
</comment>
<accession>A0AAW1J1T7</accession>
<dbReference type="PANTHER" id="PTHR46354">
    <property type="entry name" value="DOG1 DOMAIN-CONTAINING PROTEIN"/>
    <property type="match status" value="1"/>
</dbReference>
<organism evidence="2 3">
    <name type="scientific">Saponaria officinalis</name>
    <name type="common">Common soapwort</name>
    <name type="synonym">Lychnis saponaria</name>
    <dbReference type="NCBI Taxonomy" id="3572"/>
    <lineage>
        <taxon>Eukaryota</taxon>
        <taxon>Viridiplantae</taxon>
        <taxon>Streptophyta</taxon>
        <taxon>Embryophyta</taxon>
        <taxon>Tracheophyta</taxon>
        <taxon>Spermatophyta</taxon>
        <taxon>Magnoliopsida</taxon>
        <taxon>eudicotyledons</taxon>
        <taxon>Gunneridae</taxon>
        <taxon>Pentapetalae</taxon>
        <taxon>Caryophyllales</taxon>
        <taxon>Caryophyllaceae</taxon>
        <taxon>Caryophylleae</taxon>
        <taxon>Saponaria</taxon>
    </lineage>
</organism>
<proteinExistence type="predicted"/>
<evidence type="ECO:0000313" key="3">
    <source>
        <dbReference type="Proteomes" id="UP001443914"/>
    </source>
</evidence>
<evidence type="ECO:0000313" key="2">
    <source>
        <dbReference type="EMBL" id="KAK9696847.1"/>
    </source>
</evidence>
<reference evidence="2" key="1">
    <citation type="submission" date="2024-03" db="EMBL/GenBank/DDBJ databases">
        <title>WGS assembly of Saponaria officinalis var. Norfolk2.</title>
        <authorList>
            <person name="Jenkins J."/>
            <person name="Shu S."/>
            <person name="Grimwood J."/>
            <person name="Barry K."/>
            <person name="Goodstein D."/>
            <person name="Schmutz J."/>
            <person name="Leebens-Mack J."/>
            <person name="Osbourn A."/>
        </authorList>
    </citation>
    <scope>NUCLEOTIDE SEQUENCE [LARGE SCALE GENOMIC DNA]</scope>
    <source>
        <strain evidence="2">JIC</strain>
    </source>
</reference>
<dbReference type="GO" id="GO:0006351">
    <property type="term" value="P:DNA-templated transcription"/>
    <property type="evidence" value="ECO:0007669"/>
    <property type="project" value="InterPro"/>
</dbReference>
<evidence type="ECO:0000259" key="1">
    <source>
        <dbReference type="PROSITE" id="PS51806"/>
    </source>
</evidence>
<dbReference type="InterPro" id="IPR051886">
    <property type="entry name" value="Seed_Dev/Stress_Resp_Reg"/>
</dbReference>
<protein>
    <recommendedName>
        <fullName evidence="1">DOG1 domain-containing protein</fullName>
    </recommendedName>
</protein>
<dbReference type="AlphaFoldDB" id="A0AAW1J1T7"/>
<keyword evidence="3" id="KW-1185">Reference proteome</keyword>
<dbReference type="InterPro" id="IPR025422">
    <property type="entry name" value="TGA_domain"/>
</dbReference>
<name>A0AAW1J1T7_SAPOF</name>
<dbReference type="PROSITE" id="PS51806">
    <property type="entry name" value="DOG1"/>
    <property type="match status" value="1"/>
</dbReference>
<dbReference type="Pfam" id="PF14144">
    <property type="entry name" value="DOG1"/>
    <property type="match status" value="1"/>
</dbReference>
<dbReference type="Proteomes" id="UP001443914">
    <property type="component" value="Unassembled WGS sequence"/>
</dbReference>
<dbReference type="PANTHER" id="PTHR46354:SF2">
    <property type="entry name" value="PROTEIN DOG1-LIKE 4"/>
    <property type="match status" value="1"/>
</dbReference>
<sequence length="231" mass="26460">MSSSSSVEVKFKCYYEGWLNQLEIHLQNLVMEREPNYNTIVTSLISHHKEFYSAKWGLAHDDILAFFAQQWLTPLESAFSWVTGWKPTSVFRLVDSLRRTSLALLTEDQALTIFNLSLKIKSEECMVERELERQQVALGDRNLAYLAQLAGRRGVTEPIRDVKGVLDGFHKVMKMADYVRLKTLKAVLDVLTPKQAVDFLAMFAMLHLQVRKWGQLRAATTSTSTTLTLPY</sequence>
<feature type="domain" description="DOG1" evidence="1">
    <location>
        <begin position="8"/>
        <end position="220"/>
    </location>
</feature>
<dbReference type="EMBL" id="JBDFQZ010000008">
    <property type="protein sequence ID" value="KAK9696847.1"/>
    <property type="molecule type" value="Genomic_DNA"/>
</dbReference>
<dbReference type="GO" id="GO:0043565">
    <property type="term" value="F:sequence-specific DNA binding"/>
    <property type="evidence" value="ECO:0007669"/>
    <property type="project" value="InterPro"/>
</dbReference>
<gene>
    <name evidence="2" type="ORF">RND81_08G000900</name>
</gene>